<proteinExistence type="predicted"/>
<dbReference type="EMBL" id="AMFJ01036152">
    <property type="protein sequence ID" value="EKD24903.1"/>
    <property type="molecule type" value="Genomic_DNA"/>
</dbReference>
<gene>
    <name evidence="1" type="ORF">ACD_80C00145G0037</name>
</gene>
<protein>
    <submittedName>
        <fullName evidence="1">Uncharacterized protein</fullName>
    </submittedName>
</protein>
<sequence length="872" mass="101762">MVEQLEVKSRQEEIKNSVQEWQKADVTDFLKKLDDPKKKEIVNILDTKWNNVLKDIANNLKIQIKNKNVNRNDMTDKTVINFTEAITAFETDLTKYSKKSWGDILLDDLETVRGLKKNMIDRETEAKTVIIGAEKNKKTASETLNTNYETQEKVKNDLFEQNKDKFEKTLETLYSPNESGTKKIDDTTVFAGLTKLYIKGDKNSGDITDIQIWKGTDFTDSRFDKSNERVIQYKDNNETKYIVRWSKTDLQKIPADKNIPNVEIKNIDWTIKKTFDADKEFSDIDRTSTQKGINSFDNKWNFVAFERFMEAKGTRYTEDNIGNILTQILSYKPTDGVDKNDNEVKTKTEYWTEISQYPDLKNWYATVLTDYMIRQNSPALMHTYIGYLNIEKVDLLWADKETRTANFNKLALSKTFQDEILKLDEEGKKTILNLRAFIEEKKETNVVDTLWKLLISLMQMFGLGKWQLKNRFPKEMRAKIDKLYKDEFPLDEKEKEAITTLTAKLDPTIKREYKEDTDSTPKWSDFKTWFEHFESIEKDIKQYYEFIDPSIVKIWIKLYNNDANNPIKIGEEKFIKKNKNEKEEKLNMEAVNNNQDIFKNIITKVIRSDDTRNNIAKANERVRVLSVWKEETTYSEYFEKGKEGNRTSYVIKTEKDAWKYLASYLFAGSKDLSYIITENKLDNGTLPEKKKKNEDEEIAKSTFNEATNKLLNQVDDTGKYKKLDTDTFTGIEKSNTDALNYKNDILVPLKKIFTDTTKAWTAELQNYDLFLESITSNVLSPKVSEKLMTSIKNMLKIENNKDYKSTIDAIKKWNTYEISVADEKNIVCKVKNSKWADIWTIILGVADKKITTKRETATTQVAATSTEVKKTI</sequence>
<organism evidence="1">
    <name type="scientific">uncultured bacterium</name>
    <name type="common">gcode 4</name>
    <dbReference type="NCBI Taxonomy" id="1234023"/>
    <lineage>
        <taxon>Bacteria</taxon>
        <taxon>environmental samples</taxon>
    </lineage>
</organism>
<name>K1XWW7_9BACT</name>
<accession>K1XWW7</accession>
<comment type="caution">
    <text evidence="1">The sequence shown here is derived from an EMBL/GenBank/DDBJ whole genome shotgun (WGS) entry which is preliminary data.</text>
</comment>
<evidence type="ECO:0000313" key="1">
    <source>
        <dbReference type="EMBL" id="EKD24903.1"/>
    </source>
</evidence>
<dbReference type="AlphaFoldDB" id="K1XWW7"/>
<reference evidence="1" key="1">
    <citation type="journal article" date="2012" name="Science">
        <title>Fermentation, hydrogen, and sulfur metabolism in multiple uncultivated bacterial phyla.</title>
        <authorList>
            <person name="Wrighton K.C."/>
            <person name="Thomas B.C."/>
            <person name="Sharon I."/>
            <person name="Miller C.S."/>
            <person name="Castelle C.J."/>
            <person name="VerBerkmoes N.C."/>
            <person name="Wilkins M.J."/>
            <person name="Hettich R.L."/>
            <person name="Lipton M.S."/>
            <person name="Williams K.H."/>
            <person name="Long P.E."/>
            <person name="Banfield J.F."/>
        </authorList>
    </citation>
    <scope>NUCLEOTIDE SEQUENCE [LARGE SCALE GENOMIC DNA]</scope>
</reference>